<evidence type="ECO:0000256" key="4">
    <source>
        <dbReference type="ARBA" id="ARBA00022917"/>
    </source>
</evidence>
<dbReference type="AlphaFoldDB" id="A0AAU9D1F0"/>
<dbReference type="CDD" id="cd14275">
    <property type="entry name" value="UBA_EF-Ts"/>
    <property type="match status" value="1"/>
</dbReference>
<comment type="subcellular location">
    <subcellularLocation>
        <location evidence="6 8">Cytoplasm</location>
    </subcellularLocation>
</comment>
<dbReference type="GO" id="GO:0005737">
    <property type="term" value="C:cytoplasm"/>
    <property type="evidence" value="ECO:0007669"/>
    <property type="project" value="UniProtKB-SubCell"/>
</dbReference>
<protein>
    <recommendedName>
        <fullName evidence="2 6">Elongation factor Ts</fullName>
        <shortName evidence="6">EF-Ts</shortName>
    </recommendedName>
</protein>
<dbReference type="SUPFAM" id="SSF46934">
    <property type="entry name" value="UBA-like"/>
    <property type="match status" value="1"/>
</dbReference>
<keyword evidence="4 6" id="KW-0648">Protein biosynthesis</keyword>
<dbReference type="EMBL" id="AP026801">
    <property type="protein sequence ID" value="BDR56306.1"/>
    <property type="molecule type" value="Genomic_DNA"/>
</dbReference>
<dbReference type="PROSITE" id="PS01127">
    <property type="entry name" value="EF_TS_2"/>
    <property type="match status" value="1"/>
</dbReference>
<evidence type="ECO:0000256" key="6">
    <source>
        <dbReference type="HAMAP-Rule" id="MF_00050"/>
    </source>
</evidence>
<evidence type="ECO:0000256" key="5">
    <source>
        <dbReference type="ARBA" id="ARBA00025453"/>
    </source>
</evidence>
<dbReference type="NCBIfam" id="TIGR00116">
    <property type="entry name" value="tsf"/>
    <property type="match status" value="1"/>
</dbReference>
<feature type="region of interest" description="Involved in Mg(2+) ion dislocation from EF-Tu" evidence="6">
    <location>
        <begin position="80"/>
        <end position="83"/>
    </location>
</feature>
<comment type="similarity">
    <text evidence="1 6 7">Belongs to the EF-Ts family.</text>
</comment>
<dbReference type="SUPFAM" id="SSF54713">
    <property type="entry name" value="Elongation factor Ts (EF-Ts), dimerisation domain"/>
    <property type="match status" value="2"/>
</dbReference>
<dbReference type="Pfam" id="PF00889">
    <property type="entry name" value="EF_TS"/>
    <property type="match status" value="1"/>
</dbReference>
<gene>
    <name evidence="6 10" type="primary">tsf</name>
    <name evidence="10" type="ORF">KIMC2_08680</name>
</gene>
<comment type="function">
    <text evidence="5 6 7">Associates with the EF-Tu.GDP complex and induces the exchange of GDP to GTP. It remains bound to the aminoacyl-tRNA.EF-Tu.GTP complex up to the GTP hydrolysis stage on the ribosome.</text>
</comment>
<dbReference type="InterPro" id="IPR009060">
    <property type="entry name" value="UBA-like_sf"/>
</dbReference>
<evidence type="ECO:0000256" key="7">
    <source>
        <dbReference type="RuleBase" id="RU000642"/>
    </source>
</evidence>
<dbReference type="PANTHER" id="PTHR11741">
    <property type="entry name" value="ELONGATION FACTOR TS"/>
    <property type="match status" value="1"/>
</dbReference>
<dbReference type="Gene3D" id="1.10.286.20">
    <property type="match status" value="1"/>
</dbReference>
<evidence type="ECO:0000256" key="1">
    <source>
        <dbReference type="ARBA" id="ARBA00005532"/>
    </source>
</evidence>
<evidence type="ECO:0000259" key="9">
    <source>
        <dbReference type="Pfam" id="PF00889"/>
    </source>
</evidence>
<evidence type="ECO:0000256" key="2">
    <source>
        <dbReference type="ARBA" id="ARBA00016956"/>
    </source>
</evidence>
<dbReference type="FunFam" id="1.10.286.20:FF:000001">
    <property type="entry name" value="Elongation factor Ts"/>
    <property type="match status" value="1"/>
</dbReference>
<keyword evidence="3 6" id="KW-0251">Elongation factor</keyword>
<dbReference type="PROSITE" id="PS01126">
    <property type="entry name" value="EF_TS_1"/>
    <property type="match status" value="1"/>
</dbReference>
<dbReference type="InterPro" id="IPR014039">
    <property type="entry name" value="Transl_elong_EFTs/EF1B_dimer"/>
</dbReference>
<accession>A0AAU9D1F0</accession>
<dbReference type="KEGG" id="xak:KIMC2_08680"/>
<dbReference type="Gene3D" id="3.30.479.20">
    <property type="entry name" value="Elongation factor Ts, dimerisation domain"/>
    <property type="match status" value="2"/>
</dbReference>
<dbReference type="InterPro" id="IPR018101">
    <property type="entry name" value="Transl_elong_Ts_CS"/>
</dbReference>
<proteinExistence type="inferred from homology"/>
<dbReference type="Proteomes" id="UP001321804">
    <property type="component" value="Chromosome"/>
</dbReference>
<dbReference type="InterPro" id="IPR001816">
    <property type="entry name" value="Transl_elong_EFTs/EF1B"/>
</dbReference>
<dbReference type="PANTHER" id="PTHR11741:SF0">
    <property type="entry name" value="ELONGATION FACTOR TS, MITOCHONDRIAL"/>
    <property type="match status" value="1"/>
</dbReference>
<evidence type="ECO:0000313" key="10">
    <source>
        <dbReference type="EMBL" id="BDR56306.1"/>
    </source>
</evidence>
<evidence type="ECO:0000256" key="8">
    <source>
        <dbReference type="RuleBase" id="RU000643"/>
    </source>
</evidence>
<dbReference type="Gene3D" id="1.10.8.10">
    <property type="entry name" value="DNA helicase RuvA subunit, C-terminal domain"/>
    <property type="match status" value="1"/>
</dbReference>
<name>A0AAU9D1F0_9LACO</name>
<reference evidence="10 11" key="1">
    <citation type="journal article" date="2023" name="Microbiol. Spectr.">
        <title>Symbiosis of Carpenter Bees with Uncharacterized Lactic Acid Bacteria Showing NAD Auxotrophy.</title>
        <authorList>
            <person name="Kawasaki S."/>
            <person name="Ozawa K."/>
            <person name="Mori T."/>
            <person name="Yamamoto A."/>
            <person name="Ito M."/>
            <person name="Ohkuma M."/>
            <person name="Sakamoto M."/>
            <person name="Matsutani M."/>
        </authorList>
    </citation>
    <scope>NUCLEOTIDE SEQUENCE [LARGE SCALE GENOMIC DNA]</scope>
    <source>
        <strain evidence="10 11">KimC2</strain>
    </source>
</reference>
<dbReference type="GO" id="GO:0003746">
    <property type="term" value="F:translation elongation factor activity"/>
    <property type="evidence" value="ECO:0007669"/>
    <property type="project" value="UniProtKB-UniRule"/>
</dbReference>
<evidence type="ECO:0000313" key="11">
    <source>
        <dbReference type="Proteomes" id="UP001321804"/>
    </source>
</evidence>
<keyword evidence="11" id="KW-1185">Reference proteome</keyword>
<keyword evidence="6" id="KW-0963">Cytoplasm</keyword>
<organism evidence="10 11">
    <name type="scientific">Xylocopilactobacillus apis</name>
    <dbReference type="NCBI Taxonomy" id="2932183"/>
    <lineage>
        <taxon>Bacteria</taxon>
        <taxon>Bacillati</taxon>
        <taxon>Bacillota</taxon>
        <taxon>Bacilli</taxon>
        <taxon>Lactobacillales</taxon>
        <taxon>Lactobacillaceae</taxon>
        <taxon>Xylocopilactobacillus</taxon>
    </lineage>
</organism>
<feature type="domain" description="Translation elongation factor EFTs/EF1B dimerisation" evidence="9">
    <location>
        <begin position="71"/>
        <end position="273"/>
    </location>
</feature>
<evidence type="ECO:0000256" key="3">
    <source>
        <dbReference type="ARBA" id="ARBA00022768"/>
    </source>
</evidence>
<dbReference type="RefSeq" id="WP_317698215.1">
    <property type="nucleotide sequence ID" value="NZ_AP026801.1"/>
</dbReference>
<dbReference type="HAMAP" id="MF_00050">
    <property type="entry name" value="EF_Ts"/>
    <property type="match status" value="1"/>
</dbReference>
<sequence>MANITAAQVKELRDKTGAGMMDAKKALVATEGDIEAAIKELREKGVVKAAKKSGRIAAEGLASVLVEENTGAVVEINAETDFVASNDKFKTLVSDVVKVIADKKPKSLEEALSLPLNGSTVNDEITNATAVIGEKITLRRFVVIEKSDSEVFGTYLHNGGQIAVLVTLEGSDESVAKDVAMHVAAIHPLYVSRDQIPKEIVDNETDIATTETRNEGKPENIIEKIVQGRVNKKLAEITLDDQEFVKDSSMKVSEYVSSKNSKIKNFVRYEVGEGIEKKNDDFVKEVMDQIQ</sequence>
<dbReference type="FunFam" id="1.10.8.10:FF:000001">
    <property type="entry name" value="Elongation factor Ts"/>
    <property type="match status" value="1"/>
</dbReference>
<dbReference type="InterPro" id="IPR036402">
    <property type="entry name" value="EF-Ts_dimer_sf"/>
</dbReference>